<dbReference type="EMBL" id="QLSX01000014">
    <property type="protein sequence ID" value="RAR57639.1"/>
    <property type="molecule type" value="Genomic_DNA"/>
</dbReference>
<evidence type="ECO:0000256" key="4">
    <source>
        <dbReference type="PROSITE-ProRule" id="PRU00335"/>
    </source>
</evidence>
<organism evidence="6 7">
    <name type="scientific">Onishia taeanensis</name>
    <dbReference type="NCBI Taxonomy" id="284577"/>
    <lineage>
        <taxon>Bacteria</taxon>
        <taxon>Pseudomonadati</taxon>
        <taxon>Pseudomonadota</taxon>
        <taxon>Gammaproteobacteria</taxon>
        <taxon>Oceanospirillales</taxon>
        <taxon>Halomonadaceae</taxon>
        <taxon>Onishia</taxon>
    </lineage>
</organism>
<dbReference type="Proteomes" id="UP000249700">
    <property type="component" value="Unassembled WGS sequence"/>
</dbReference>
<accession>A0A328XF93</accession>
<keyword evidence="2 4" id="KW-0238">DNA-binding</keyword>
<feature type="domain" description="HTH tetR-type" evidence="5">
    <location>
        <begin position="6"/>
        <end position="66"/>
    </location>
</feature>
<dbReference type="PROSITE" id="PS50977">
    <property type="entry name" value="HTH_TETR_2"/>
    <property type="match status" value="1"/>
</dbReference>
<keyword evidence="1" id="KW-0805">Transcription regulation</keyword>
<proteinExistence type="predicted"/>
<dbReference type="Pfam" id="PF00440">
    <property type="entry name" value="TetR_N"/>
    <property type="match status" value="1"/>
</dbReference>
<dbReference type="Gene3D" id="1.10.357.10">
    <property type="entry name" value="Tetracycline Repressor, domain 2"/>
    <property type="match status" value="1"/>
</dbReference>
<evidence type="ECO:0000256" key="2">
    <source>
        <dbReference type="ARBA" id="ARBA00023125"/>
    </source>
</evidence>
<evidence type="ECO:0000256" key="1">
    <source>
        <dbReference type="ARBA" id="ARBA00023015"/>
    </source>
</evidence>
<dbReference type="PANTHER" id="PTHR47506">
    <property type="entry name" value="TRANSCRIPTIONAL REGULATORY PROTEIN"/>
    <property type="match status" value="1"/>
</dbReference>
<dbReference type="PANTHER" id="PTHR47506:SF10">
    <property type="entry name" value="TRANSCRIPTIONAL REGULATORY PROTEIN"/>
    <property type="match status" value="1"/>
</dbReference>
<evidence type="ECO:0000313" key="6">
    <source>
        <dbReference type="EMBL" id="RAR57639.1"/>
    </source>
</evidence>
<sequence>MPRQTRHDRQHSLDQALALFWRKGYHAASLKDLEGALDMRPGSIYASFGSKERLFGEVLARYGRQGLVELERTLAANPSPLGGLADYLRTLGGLRDMQRPCHACLLVKTLLELGAEEANARLAQELLDGMAARFTQVFEAARDAGELVEERTDNASAGQPARLARRYQAIVMGLRAHAERPISAAELHELADDLADDLLTLCARRH</sequence>
<dbReference type="GO" id="GO:0003677">
    <property type="term" value="F:DNA binding"/>
    <property type="evidence" value="ECO:0007669"/>
    <property type="project" value="UniProtKB-UniRule"/>
</dbReference>
<dbReference type="InterPro" id="IPR009057">
    <property type="entry name" value="Homeodomain-like_sf"/>
</dbReference>
<dbReference type="SUPFAM" id="SSF46689">
    <property type="entry name" value="Homeodomain-like"/>
    <property type="match status" value="1"/>
</dbReference>
<dbReference type="InterPro" id="IPR036271">
    <property type="entry name" value="Tet_transcr_reg_TetR-rel_C_sf"/>
</dbReference>
<dbReference type="SUPFAM" id="SSF48498">
    <property type="entry name" value="Tetracyclin repressor-like, C-terminal domain"/>
    <property type="match status" value="1"/>
</dbReference>
<dbReference type="Gene3D" id="1.10.10.60">
    <property type="entry name" value="Homeodomain-like"/>
    <property type="match status" value="1"/>
</dbReference>
<keyword evidence="3" id="KW-0804">Transcription</keyword>
<evidence type="ECO:0000256" key="3">
    <source>
        <dbReference type="ARBA" id="ARBA00023163"/>
    </source>
</evidence>
<reference evidence="6 7" key="1">
    <citation type="submission" date="2018-06" db="EMBL/GenBank/DDBJ databases">
        <title>Comparative analysis of microorganisms from saline springs in Andes Mountain Range, Colombia.</title>
        <authorList>
            <person name="Rubin E."/>
        </authorList>
    </citation>
    <scope>NUCLEOTIDE SEQUENCE [LARGE SCALE GENOMIC DNA]</scope>
    <source>
        <strain evidence="6 7">USBA-857</strain>
    </source>
</reference>
<evidence type="ECO:0000259" key="5">
    <source>
        <dbReference type="PROSITE" id="PS50977"/>
    </source>
</evidence>
<gene>
    <name evidence="6" type="ORF">BCL93_1144</name>
</gene>
<name>A0A328XF93_9GAMM</name>
<dbReference type="RefSeq" id="WP_112056171.1">
    <property type="nucleotide sequence ID" value="NZ_QLSX01000014.1"/>
</dbReference>
<dbReference type="AlphaFoldDB" id="A0A328XF93"/>
<evidence type="ECO:0000313" key="7">
    <source>
        <dbReference type="Proteomes" id="UP000249700"/>
    </source>
</evidence>
<dbReference type="InterPro" id="IPR001647">
    <property type="entry name" value="HTH_TetR"/>
</dbReference>
<comment type="caution">
    <text evidence="6">The sequence shown here is derived from an EMBL/GenBank/DDBJ whole genome shotgun (WGS) entry which is preliminary data.</text>
</comment>
<dbReference type="OrthoDB" id="270177at2"/>
<feature type="DNA-binding region" description="H-T-H motif" evidence="4">
    <location>
        <begin position="29"/>
        <end position="48"/>
    </location>
</feature>
<protein>
    <submittedName>
        <fullName evidence="6">TetR family transcriptional regulator</fullName>
    </submittedName>
</protein>